<evidence type="ECO:0000313" key="4">
    <source>
        <dbReference type="Proteomes" id="UP000315816"/>
    </source>
</evidence>
<feature type="domain" description="Putative Flp pilus-assembly TadG-like N-terminal" evidence="2">
    <location>
        <begin position="40"/>
        <end position="84"/>
    </location>
</feature>
<name>A0A545SWQ8_9RHOB</name>
<keyword evidence="1" id="KW-0812">Transmembrane</keyword>
<organism evidence="3 4">
    <name type="scientific">Aliiroseovarius halocynthiae</name>
    <dbReference type="NCBI Taxonomy" id="985055"/>
    <lineage>
        <taxon>Bacteria</taxon>
        <taxon>Pseudomonadati</taxon>
        <taxon>Pseudomonadota</taxon>
        <taxon>Alphaproteobacteria</taxon>
        <taxon>Rhodobacterales</taxon>
        <taxon>Paracoccaceae</taxon>
        <taxon>Aliiroseovarius</taxon>
    </lineage>
</organism>
<keyword evidence="1" id="KW-1133">Transmembrane helix</keyword>
<evidence type="ECO:0000256" key="1">
    <source>
        <dbReference type="SAM" id="Phobius"/>
    </source>
</evidence>
<dbReference type="InterPro" id="IPR036465">
    <property type="entry name" value="vWFA_dom_sf"/>
</dbReference>
<feature type="transmembrane region" description="Helical" evidence="1">
    <location>
        <begin position="39"/>
        <end position="60"/>
    </location>
</feature>
<comment type="caution">
    <text evidence="3">The sequence shown here is derived from an EMBL/GenBank/DDBJ whole genome shotgun (WGS) entry which is preliminary data.</text>
</comment>
<keyword evidence="4" id="KW-1185">Reference proteome</keyword>
<dbReference type="Pfam" id="PF13400">
    <property type="entry name" value="Tad"/>
    <property type="match status" value="1"/>
</dbReference>
<dbReference type="InterPro" id="IPR028087">
    <property type="entry name" value="Tad_N"/>
</dbReference>
<reference evidence="3 4" key="1">
    <citation type="submission" date="2019-06" db="EMBL/GenBank/DDBJ databases">
        <title>A novel species of marine bacteria.</title>
        <authorList>
            <person name="Wang Y."/>
        </authorList>
    </citation>
    <scope>NUCLEOTIDE SEQUENCE [LARGE SCALE GENOMIC DNA]</scope>
    <source>
        <strain evidence="3 4">MA1-10</strain>
    </source>
</reference>
<dbReference type="Gene3D" id="3.40.50.410">
    <property type="entry name" value="von Willebrand factor, type A domain"/>
    <property type="match status" value="1"/>
</dbReference>
<dbReference type="Proteomes" id="UP000315816">
    <property type="component" value="Unassembled WGS sequence"/>
</dbReference>
<dbReference type="SUPFAM" id="SSF53300">
    <property type="entry name" value="vWA-like"/>
    <property type="match status" value="1"/>
</dbReference>
<sequence length="667" mass="74272">MARILERKNMRKSTTGSKLKQAMRGPLSRGRRFVAQEDGAMYILTIFFLVTMLVFSGLAIDFMKYELHRTRLQATLDRAILVAAHPDQENDRVDVVMDYFKRAGLGDTIKREDVIVDKDSNLNAVEASARLRVNTPFLSWSGVNYLEAPAAGRAEKGVSLTEISLVLDVSGSMGGSKLTALKGAAIKFSNLLLCDPSDADKYTDCTVPAPTSSGSGGAPISISLVPYAAYVNAGDEVLQAFNPIGAHNRNSCVTFSKQSFRKVGVAPTPPPEGLLLMTAVQKRDLLMHQSTAAMARSSRGNYQSRNSGAYREQVYEPDLTPCHTGSETWRQIAPLQHSAEQVRGLVNALQASGNTSIEVGLKWGTTLLHKAAQPVVEKLSETKPLLDGDGNPVLDADGNPLETSGLIHKVYKDRPFDPAIKSSRKIVVLMTDGQNTEALQMKPVTRSGESPIWTTNSGTKRWQDGRWRNARDGSVLSVYYPVRNQYRWHYVLRTNRYGTDVTDRIQAWSDHPFGTLPTDCLQRDRVRKICAGFKDPASKPRKLTYEQFWSEENYDVKFLEKQFPWLLTSDGSNRPINRDEEATYVVRRDDKNERLIQQCNAAKRNGMIIISIDMTSSGNYYMRRCASRASLDGSATRVLQYYKVSTTNIAATFSKLANDINKLRLTE</sequence>
<protein>
    <recommendedName>
        <fullName evidence="2">Putative Flp pilus-assembly TadG-like N-terminal domain-containing protein</fullName>
    </recommendedName>
</protein>
<dbReference type="RefSeq" id="WP_142853146.1">
    <property type="nucleotide sequence ID" value="NZ_FXWW01000001.1"/>
</dbReference>
<keyword evidence="1" id="KW-0472">Membrane</keyword>
<accession>A0A545SWQ8</accession>
<dbReference type="OrthoDB" id="7522752at2"/>
<proteinExistence type="predicted"/>
<dbReference type="AlphaFoldDB" id="A0A545SWQ8"/>
<dbReference type="EMBL" id="VICH01000004">
    <property type="protein sequence ID" value="TQV69398.1"/>
    <property type="molecule type" value="Genomic_DNA"/>
</dbReference>
<evidence type="ECO:0000259" key="2">
    <source>
        <dbReference type="Pfam" id="PF13400"/>
    </source>
</evidence>
<gene>
    <name evidence="3" type="ORF">FIL88_07575</name>
</gene>
<evidence type="ECO:0000313" key="3">
    <source>
        <dbReference type="EMBL" id="TQV69398.1"/>
    </source>
</evidence>